<evidence type="ECO:0000313" key="2">
    <source>
        <dbReference type="EMBL" id="CAI8008054.1"/>
    </source>
</evidence>
<sequence length="145" mass="15885">MKVLIWTTLQLLLQQYVTGSPVSLSGEETFVEVPPFRGPTFLKEAQQLLKSALLTNGGTSVCSHLQRVLNSSGKLKLVEYGSQPPDHSLLDDTNLLWSGSATLQKATVYLTLQAEDEGNIFMVATLVFTAWHFCIVALKMCNLAA</sequence>
<proteinExistence type="predicted"/>
<dbReference type="AlphaFoldDB" id="A0AA35RAV6"/>
<reference evidence="2" key="1">
    <citation type="submission" date="2023-03" db="EMBL/GenBank/DDBJ databases">
        <authorList>
            <person name="Steffen K."/>
            <person name="Cardenas P."/>
        </authorList>
    </citation>
    <scope>NUCLEOTIDE SEQUENCE</scope>
</reference>
<gene>
    <name evidence="2" type="ORF">GBAR_LOCUS5585</name>
</gene>
<organism evidence="2 3">
    <name type="scientific">Geodia barretti</name>
    <name type="common">Barrett's horny sponge</name>
    <dbReference type="NCBI Taxonomy" id="519541"/>
    <lineage>
        <taxon>Eukaryota</taxon>
        <taxon>Metazoa</taxon>
        <taxon>Porifera</taxon>
        <taxon>Demospongiae</taxon>
        <taxon>Heteroscleromorpha</taxon>
        <taxon>Tetractinellida</taxon>
        <taxon>Astrophorina</taxon>
        <taxon>Geodiidae</taxon>
        <taxon>Geodia</taxon>
    </lineage>
</organism>
<comment type="caution">
    <text evidence="2">The sequence shown here is derived from an EMBL/GenBank/DDBJ whole genome shotgun (WGS) entry which is preliminary data.</text>
</comment>
<feature type="chain" id="PRO_5041423231" evidence="1">
    <location>
        <begin position="20"/>
        <end position="145"/>
    </location>
</feature>
<accession>A0AA35RAV6</accession>
<keyword evidence="1" id="KW-0732">Signal</keyword>
<protein>
    <submittedName>
        <fullName evidence="2">Uncharacterized protein</fullName>
    </submittedName>
</protein>
<evidence type="ECO:0000256" key="1">
    <source>
        <dbReference type="SAM" id="SignalP"/>
    </source>
</evidence>
<name>A0AA35RAV6_GEOBA</name>
<evidence type="ECO:0000313" key="3">
    <source>
        <dbReference type="Proteomes" id="UP001174909"/>
    </source>
</evidence>
<dbReference type="Proteomes" id="UP001174909">
    <property type="component" value="Unassembled WGS sequence"/>
</dbReference>
<keyword evidence="3" id="KW-1185">Reference proteome</keyword>
<dbReference type="EMBL" id="CASHTH010000815">
    <property type="protein sequence ID" value="CAI8008054.1"/>
    <property type="molecule type" value="Genomic_DNA"/>
</dbReference>
<feature type="signal peptide" evidence="1">
    <location>
        <begin position="1"/>
        <end position="19"/>
    </location>
</feature>